<name>A0ABS1WKV4_9FLAO</name>
<protein>
    <recommendedName>
        <fullName evidence="4">Imelysin-like domain-containing protein</fullName>
    </recommendedName>
</protein>
<feature type="signal peptide" evidence="3">
    <location>
        <begin position="1"/>
        <end position="23"/>
    </location>
</feature>
<evidence type="ECO:0000313" key="5">
    <source>
        <dbReference type="EMBL" id="MBL7559756.1"/>
    </source>
</evidence>
<keyword evidence="6" id="KW-1185">Reference proteome</keyword>
<comment type="subcellular location">
    <subcellularLocation>
        <location evidence="1">Cell envelope</location>
    </subcellularLocation>
</comment>
<dbReference type="Gene3D" id="1.20.1420.20">
    <property type="entry name" value="M75 peptidase, HXXE motif"/>
    <property type="match status" value="1"/>
</dbReference>
<gene>
    <name evidence="5" type="ORF">JAO71_08060</name>
</gene>
<keyword evidence="2 3" id="KW-0732">Signal</keyword>
<sequence length="408" mass="44545">MKTNFFKTTLVLGLSLSIFSCNNDDYTITEDANAVSKSDVTATYGNLVYQTYLDSYNSALDMQSAIEDFIATPTEDSFTAAKQAWLDAREFYGLTEAFREATGPVDTESETWSLGTEGQMNAWPIDESYIDYVAAGTEEYANDYDSIIGDDTITIDQATLANYNEGFDVEQEKSISTGWHAIEFLLWGQDNTMPVDDLPGTRAFTDYTTADHADRRALYLQTATDLLVSDLNALTTTWATGGTYRTVFENLDQDVALKQLINGAFFIAGDELSSERIIAPVDSTDGIGGLGQEDEHSCFSDNTHRDIYSNAKGVYNVVFGEYSTVSGASFYDLVKQANPAQAATLLTAAENAMEKVNAIANNAQPFDYLITLESSTDSNFGVVMQSVVALQEWADEISASANAIGISL</sequence>
<evidence type="ECO:0000256" key="1">
    <source>
        <dbReference type="ARBA" id="ARBA00004196"/>
    </source>
</evidence>
<comment type="caution">
    <text evidence="5">The sequence shown here is derived from an EMBL/GenBank/DDBJ whole genome shotgun (WGS) entry which is preliminary data.</text>
</comment>
<dbReference type="EMBL" id="JAEMEF010000005">
    <property type="protein sequence ID" value="MBL7559756.1"/>
    <property type="molecule type" value="Genomic_DNA"/>
</dbReference>
<evidence type="ECO:0000256" key="2">
    <source>
        <dbReference type="ARBA" id="ARBA00022729"/>
    </source>
</evidence>
<dbReference type="Proteomes" id="UP000605013">
    <property type="component" value="Unassembled WGS sequence"/>
</dbReference>
<dbReference type="PROSITE" id="PS51257">
    <property type="entry name" value="PROKAR_LIPOPROTEIN"/>
    <property type="match status" value="1"/>
</dbReference>
<evidence type="ECO:0000313" key="6">
    <source>
        <dbReference type="Proteomes" id="UP000605013"/>
    </source>
</evidence>
<evidence type="ECO:0000256" key="3">
    <source>
        <dbReference type="SAM" id="SignalP"/>
    </source>
</evidence>
<dbReference type="CDD" id="cd14657">
    <property type="entry name" value="Imelysin_IrpA-like"/>
    <property type="match status" value="1"/>
</dbReference>
<reference evidence="5 6" key="1">
    <citation type="submission" date="2020-12" db="EMBL/GenBank/DDBJ databases">
        <title>Olleya sediminilitoris sp. nov., isolated from a tidal flat.</title>
        <authorList>
            <person name="Park S."/>
            <person name="Yoon J.-H."/>
        </authorList>
    </citation>
    <scope>NUCLEOTIDE SEQUENCE [LARGE SCALE GENOMIC DNA]</scope>
    <source>
        <strain evidence="5 6">YSTF-M6</strain>
    </source>
</reference>
<feature type="chain" id="PRO_5046030898" description="Imelysin-like domain-containing protein" evidence="3">
    <location>
        <begin position="24"/>
        <end position="408"/>
    </location>
</feature>
<proteinExistence type="predicted"/>
<dbReference type="InterPro" id="IPR018976">
    <property type="entry name" value="Imelysin-like"/>
</dbReference>
<dbReference type="RefSeq" id="WP_203000118.1">
    <property type="nucleotide sequence ID" value="NZ_JAEMEF010000005.1"/>
</dbReference>
<accession>A0ABS1WKV4</accession>
<feature type="domain" description="Imelysin-like" evidence="4">
    <location>
        <begin position="49"/>
        <end position="371"/>
    </location>
</feature>
<dbReference type="InterPro" id="IPR038352">
    <property type="entry name" value="Imelysin_sf"/>
</dbReference>
<evidence type="ECO:0000259" key="4">
    <source>
        <dbReference type="Pfam" id="PF09375"/>
    </source>
</evidence>
<dbReference type="Pfam" id="PF09375">
    <property type="entry name" value="Peptidase_M75"/>
    <property type="match status" value="1"/>
</dbReference>
<organism evidence="5 6">
    <name type="scientific">Olleya sediminilitoris</name>
    <dbReference type="NCBI Taxonomy" id="2795739"/>
    <lineage>
        <taxon>Bacteria</taxon>
        <taxon>Pseudomonadati</taxon>
        <taxon>Bacteroidota</taxon>
        <taxon>Flavobacteriia</taxon>
        <taxon>Flavobacteriales</taxon>
        <taxon>Flavobacteriaceae</taxon>
    </lineage>
</organism>